<dbReference type="AlphaFoldDB" id="A0A075AXR4"/>
<protein>
    <submittedName>
        <fullName evidence="12">Mitochondrial substrate/solute carrier domain-containing protein</fullName>
    </submittedName>
</protein>
<feature type="repeat" description="Solcar" evidence="9">
    <location>
        <begin position="214"/>
        <end position="302"/>
    </location>
</feature>
<feature type="repeat" description="Solcar" evidence="9">
    <location>
        <begin position="25"/>
        <end position="106"/>
    </location>
</feature>
<dbReference type="OrthoDB" id="14252at2759"/>
<dbReference type="OMA" id="CAGMSFW"/>
<evidence type="ECO:0000313" key="13">
    <source>
        <dbReference type="Proteomes" id="UP000030755"/>
    </source>
</evidence>
<dbReference type="SUPFAM" id="SSF103506">
    <property type="entry name" value="Mitochondrial carrier"/>
    <property type="match status" value="1"/>
</dbReference>
<dbReference type="EMBL" id="KE561067">
    <property type="protein sequence ID" value="EPZ33349.1"/>
    <property type="molecule type" value="Genomic_DNA"/>
</dbReference>
<keyword evidence="6 11" id="KW-1133">Transmembrane helix</keyword>
<proteinExistence type="inferred from homology"/>
<dbReference type="InterPro" id="IPR050567">
    <property type="entry name" value="Mitochondrial_Carrier"/>
</dbReference>
<evidence type="ECO:0000256" key="2">
    <source>
        <dbReference type="ARBA" id="ARBA00006375"/>
    </source>
</evidence>
<dbReference type="HOGENOM" id="CLU_015166_16_1_1"/>
<feature type="transmembrane region" description="Helical" evidence="11">
    <location>
        <begin position="69"/>
        <end position="100"/>
    </location>
</feature>
<keyword evidence="5" id="KW-0677">Repeat</keyword>
<keyword evidence="4 9" id="KW-0812">Transmembrane</keyword>
<dbReference type="PANTHER" id="PTHR45624">
    <property type="entry name" value="MITOCHONDRIAL BASIC AMINO ACIDS TRANSPORTER-RELATED"/>
    <property type="match status" value="1"/>
</dbReference>
<keyword evidence="3 10" id="KW-0813">Transport</keyword>
<gene>
    <name evidence="12" type="ORF">O9G_001761</name>
</gene>
<dbReference type="Proteomes" id="UP000030755">
    <property type="component" value="Unassembled WGS sequence"/>
</dbReference>
<evidence type="ECO:0000256" key="10">
    <source>
        <dbReference type="RuleBase" id="RU000488"/>
    </source>
</evidence>
<dbReference type="Gene3D" id="1.50.40.10">
    <property type="entry name" value="Mitochondrial carrier domain"/>
    <property type="match status" value="1"/>
</dbReference>
<organism evidence="12 13">
    <name type="scientific">Rozella allomycis (strain CSF55)</name>
    <dbReference type="NCBI Taxonomy" id="988480"/>
    <lineage>
        <taxon>Eukaryota</taxon>
        <taxon>Fungi</taxon>
        <taxon>Fungi incertae sedis</taxon>
        <taxon>Cryptomycota</taxon>
        <taxon>Cryptomycota incertae sedis</taxon>
        <taxon>Rozella</taxon>
    </lineage>
</organism>
<accession>A0A075AXR4</accession>
<reference evidence="12 13" key="1">
    <citation type="journal article" date="2013" name="Curr. Biol.">
        <title>Shared signatures of parasitism and phylogenomics unite Cryptomycota and microsporidia.</title>
        <authorList>
            <person name="James T.Y."/>
            <person name="Pelin A."/>
            <person name="Bonen L."/>
            <person name="Ahrendt S."/>
            <person name="Sain D."/>
            <person name="Corradi N."/>
            <person name="Stajich J.E."/>
        </authorList>
    </citation>
    <scope>NUCLEOTIDE SEQUENCE [LARGE SCALE GENOMIC DNA]</scope>
    <source>
        <strain evidence="12 13">CSF55</strain>
    </source>
</reference>
<sequence length="308" mass="34188">MADSSNLDTGQINPTDDYNVQGFIHPSIANFISGTFAGLGGVLAGQPFDTVKVRLQSQDVVNPKISKTIYFHFLALGLLKGISAPMIGVTLVNSFLFGVYGSILNYQLNDPKEKPSLEQIFVAGAGSGFLNSIISGPTELAKIQLQNQVKKGDRNAYKGTFNCLSRIYRVKGFRGCFRGISATILRETPSYGAYFSSYEYICRKLSKDGDSSQLNPMLLMFAGGMAGICSWITTYPFDVVKTVMQSEHFDQPFRYRNTWAVFKDHYKNHGINFFFRGLNATIVRAFPTNAVTFFAYSTAMKTLEPYTN</sequence>
<keyword evidence="13" id="KW-1185">Reference proteome</keyword>
<comment type="subcellular location">
    <subcellularLocation>
        <location evidence="1">Mitochondrion membrane</location>
        <topology evidence="1">Multi-pass membrane protein</topology>
    </subcellularLocation>
</comment>
<feature type="repeat" description="Solcar" evidence="9">
    <location>
        <begin position="115"/>
        <end position="204"/>
    </location>
</feature>
<comment type="similarity">
    <text evidence="2 10">Belongs to the mitochondrial carrier (TC 2.A.29) family.</text>
</comment>
<name>A0A075AXR4_ROZAC</name>
<evidence type="ECO:0000256" key="7">
    <source>
        <dbReference type="ARBA" id="ARBA00023128"/>
    </source>
</evidence>
<evidence type="ECO:0000256" key="8">
    <source>
        <dbReference type="ARBA" id="ARBA00023136"/>
    </source>
</evidence>
<dbReference type="Pfam" id="PF00153">
    <property type="entry name" value="Mito_carr"/>
    <property type="match status" value="3"/>
</dbReference>
<evidence type="ECO:0000256" key="3">
    <source>
        <dbReference type="ARBA" id="ARBA00022448"/>
    </source>
</evidence>
<feature type="transmembrane region" description="Helical" evidence="11">
    <location>
        <begin position="28"/>
        <end position="48"/>
    </location>
</feature>
<evidence type="ECO:0000313" key="12">
    <source>
        <dbReference type="EMBL" id="EPZ33349.1"/>
    </source>
</evidence>
<evidence type="ECO:0000256" key="5">
    <source>
        <dbReference type="ARBA" id="ARBA00022737"/>
    </source>
</evidence>
<dbReference type="InterPro" id="IPR023395">
    <property type="entry name" value="MCP_dom_sf"/>
</dbReference>
<evidence type="ECO:0000256" key="1">
    <source>
        <dbReference type="ARBA" id="ARBA00004225"/>
    </source>
</evidence>
<evidence type="ECO:0000256" key="6">
    <source>
        <dbReference type="ARBA" id="ARBA00022989"/>
    </source>
</evidence>
<keyword evidence="7" id="KW-0496">Mitochondrion</keyword>
<keyword evidence="8 9" id="KW-0472">Membrane</keyword>
<dbReference type="PANTHER" id="PTHR45624:SF10">
    <property type="entry name" value="SLC (SOLUTE CARRIER) HOMOLOG"/>
    <property type="match status" value="1"/>
</dbReference>
<evidence type="ECO:0000256" key="11">
    <source>
        <dbReference type="SAM" id="Phobius"/>
    </source>
</evidence>
<dbReference type="PROSITE" id="PS50920">
    <property type="entry name" value="SOLCAR"/>
    <property type="match status" value="3"/>
</dbReference>
<dbReference type="GO" id="GO:0022857">
    <property type="term" value="F:transmembrane transporter activity"/>
    <property type="evidence" value="ECO:0007669"/>
    <property type="project" value="TreeGrafter"/>
</dbReference>
<evidence type="ECO:0000256" key="4">
    <source>
        <dbReference type="ARBA" id="ARBA00022692"/>
    </source>
</evidence>
<dbReference type="GO" id="GO:0031966">
    <property type="term" value="C:mitochondrial membrane"/>
    <property type="evidence" value="ECO:0007669"/>
    <property type="project" value="UniProtKB-SubCell"/>
</dbReference>
<dbReference type="InterPro" id="IPR018108">
    <property type="entry name" value="MCP_transmembrane"/>
</dbReference>
<evidence type="ECO:0000256" key="9">
    <source>
        <dbReference type="PROSITE-ProRule" id="PRU00282"/>
    </source>
</evidence>